<reference evidence="2 3" key="1">
    <citation type="submission" date="2015-09" db="EMBL/GenBank/DDBJ databases">
        <title>Sorangium comparison.</title>
        <authorList>
            <person name="Zaburannyi N."/>
            <person name="Bunk B."/>
            <person name="Overmann J."/>
            <person name="Mueller R."/>
        </authorList>
    </citation>
    <scope>NUCLEOTIDE SEQUENCE [LARGE SCALE GENOMIC DNA]</scope>
    <source>
        <strain evidence="2 3">So ceGT47</strain>
    </source>
</reference>
<dbReference type="Pfam" id="PF13565">
    <property type="entry name" value="HTH_32"/>
    <property type="match status" value="1"/>
</dbReference>
<dbReference type="Gene3D" id="1.10.10.10">
    <property type="entry name" value="Winged helix-like DNA-binding domain superfamily/Winged helix DNA-binding domain"/>
    <property type="match status" value="1"/>
</dbReference>
<dbReference type="RefSeq" id="WP_129346184.1">
    <property type="nucleotide sequence ID" value="NZ_CP012670.1"/>
</dbReference>
<dbReference type="InterPro" id="IPR036397">
    <property type="entry name" value="RNaseH_sf"/>
</dbReference>
<organism evidence="2 3">
    <name type="scientific">Sorangium cellulosum</name>
    <name type="common">Polyangium cellulosum</name>
    <dbReference type="NCBI Taxonomy" id="56"/>
    <lineage>
        <taxon>Bacteria</taxon>
        <taxon>Pseudomonadati</taxon>
        <taxon>Myxococcota</taxon>
        <taxon>Polyangia</taxon>
        <taxon>Polyangiales</taxon>
        <taxon>Polyangiaceae</taxon>
        <taxon>Sorangium</taxon>
    </lineage>
</organism>
<dbReference type="GO" id="GO:0015074">
    <property type="term" value="P:DNA integration"/>
    <property type="evidence" value="ECO:0007669"/>
    <property type="project" value="InterPro"/>
</dbReference>
<dbReference type="GO" id="GO:0003676">
    <property type="term" value="F:nucleic acid binding"/>
    <property type="evidence" value="ECO:0007669"/>
    <property type="project" value="InterPro"/>
</dbReference>
<sequence>MPWKECSVVDERLRFIVAAKDGDENFSELCRQFGISRKTGYKWLDRYDEHGPCGLQARAPIAHQHPHRTPDAVVDVILKARKEHPFWGPKKLRAFIAERHPEFEMPAASTIGELLKQHGLIRPRRRRPRAPLPGSPIQPSDRPNALWCADFKGHFALGDRSRCHPLTLTDRYSRYLLKCEALPEPTTKLSRVQFEHAFREFGLPDRIRTDNGPPFASVGIGGLSELSVWWIKLGILPERIEPGRPEQNGQHERMHRTLKEEATKPPCATLLDQQRVFDRFRHEYNDVRPHEALEQKPPARLYVRSARVYPQLLRELEYGEDFIVRKTDDKGRLRRKGKNVVLTKLLANELLGLRPLDDDRWELFFGPVLLGVLDETRDEPRLVRAA</sequence>
<gene>
    <name evidence="2" type="primary">int</name>
    <name evidence="2" type="ORF">SOCEGT47_012520</name>
</gene>
<dbReference type="InterPro" id="IPR012337">
    <property type="entry name" value="RNaseH-like_sf"/>
</dbReference>
<dbReference type="PANTHER" id="PTHR47515">
    <property type="entry name" value="LOW CALCIUM RESPONSE LOCUS PROTEIN T"/>
    <property type="match status" value="1"/>
</dbReference>
<dbReference type="AlphaFoldDB" id="A0A4P2PW84"/>
<feature type="domain" description="Integrase catalytic" evidence="1">
    <location>
        <begin position="139"/>
        <end position="305"/>
    </location>
</feature>
<dbReference type="PROSITE" id="PS50994">
    <property type="entry name" value="INTEGRASE"/>
    <property type="match status" value="1"/>
</dbReference>
<dbReference type="InterPro" id="IPR009057">
    <property type="entry name" value="Homeodomain-like_sf"/>
</dbReference>
<name>A0A4P2PW84_SORCE</name>
<dbReference type="InterPro" id="IPR001584">
    <property type="entry name" value="Integrase_cat-core"/>
</dbReference>
<evidence type="ECO:0000313" key="2">
    <source>
        <dbReference type="EMBL" id="AUX20778.1"/>
    </source>
</evidence>
<dbReference type="InterPro" id="IPR036388">
    <property type="entry name" value="WH-like_DNA-bd_sf"/>
</dbReference>
<dbReference type="Pfam" id="PF13683">
    <property type="entry name" value="rve_3"/>
    <property type="match status" value="1"/>
</dbReference>
<dbReference type="SUPFAM" id="SSF53098">
    <property type="entry name" value="Ribonuclease H-like"/>
    <property type="match status" value="1"/>
</dbReference>
<dbReference type="OrthoDB" id="5392217at2"/>
<proteinExistence type="predicted"/>
<dbReference type="Gene3D" id="3.30.420.10">
    <property type="entry name" value="Ribonuclease H-like superfamily/Ribonuclease H"/>
    <property type="match status" value="1"/>
</dbReference>
<dbReference type="Proteomes" id="UP000295781">
    <property type="component" value="Chromosome"/>
</dbReference>
<dbReference type="EMBL" id="CP012670">
    <property type="protein sequence ID" value="AUX20778.1"/>
    <property type="molecule type" value="Genomic_DNA"/>
</dbReference>
<dbReference type="SUPFAM" id="SSF46689">
    <property type="entry name" value="Homeodomain-like"/>
    <property type="match status" value="1"/>
</dbReference>
<evidence type="ECO:0000259" key="1">
    <source>
        <dbReference type="PROSITE" id="PS50994"/>
    </source>
</evidence>
<evidence type="ECO:0000313" key="3">
    <source>
        <dbReference type="Proteomes" id="UP000295781"/>
    </source>
</evidence>
<protein>
    <submittedName>
        <fullName evidence="2">Integrase</fullName>
    </submittedName>
</protein>
<dbReference type="PANTHER" id="PTHR47515:SF2">
    <property type="entry name" value="INTEGRASE CORE DOMAIN PROTEIN"/>
    <property type="match status" value="1"/>
</dbReference>
<accession>A0A4P2PW84</accession>